<evidence type="ECO:0008006" key="4">
    <source>
        <dbReference type="Google" id="ProtNLM"/>
    </source>
</evidence>
<dbReference type="EMBL" id="BMAW01080338">
    <property type="protein sequence ID" value="GFU19087.1"/>
    <property type="molecule type" value="Genomic_DNA"/>
</dbReference>
<dbReference type="Proteomes" id="UP000887013">
    <property type="component" value="Unassembled WGS sequence"/>
</dbReference>
<evidence type="ECO:0000313" key="3">
    <source>
        <dbReference type="Proteomes" id="UP000887013"/>
    </source>
</evidence>
<accession>A0A8X6QCF5</accession>
<name>A0A8X6QCF5_NEPPI</name>
<reference evidence="2" key="1">
    <citation type="submission" date="2020-08" db="EMBL/GenBank/DDBJ databases">
        <title>Multicomponent nature underlies the extraordinary mechanical properties of spider dragline silk.</title>
        <authorList>
            <person name="Kono N."/>
            <person name="Nakamura H."/>
            <person name="Mori M."/>
            <person name="Yoshida Y."/>
            <person name="Ohtoshi R."/>
            <person name="Malay A.D."/>
            <person name="Moran D.A.P."/>
            <person name="Tomita M."/>
            <person name="Numata K."/>
            <person name="Arakawa K."/>
        </authorList>
    </citation>
    <scope>NUCLEOTIDE SEQUENCE</scope>
</reference>
<sequence length="124" mass="14175">MITISHLSDLEKNLLVNCLFSEGIVSPQRKDLPPILKANDKLQKDGYSSRNRKDRPASFQTKKCAFPDDMCLANVGRHKPKMVSNYRRCRKCKTKAREKRTHYMCAECDVPSCNTTCFSSFPGK</sequence>
<feature type="region of interest" description="Disordered" evidence="1">
    <location>
        <begin position="36"/>
        <end position="58"/>
    </location>
</feature>
<proteinExistence type="predicted"/>
<evidence type="ECO:0000256" key="1">
    <source>
        <dbReference type="SAM" id="MobiDB-lite"/>
    </source>
</evidence>
<keyword evidence="3" id="KW-1185">Reference proteome</keyword>
<organism evidence="2 3">
    <name type="scientific">Nephila pilipes</name>
    <name type="common">Giant wood spider</name>
    <name type="synonym">Nephila maculata</name>
    <dbReference type="NCBI Taxonomy" id="299642"/>
    <lineage>
        <taxon>Eukaryota</taxon>
        <taxon>Metazoa</taxon>
        <taxon>Ecdysozoa</taxon>
        <taxon>Arthropoda</taxon>
        <taxon>Chelicerata</taxon>
        <taxon>Arachnida</taxon>
        <taxon>Araneae</taxon>
        <taxon>Araneomorphae</taxon>
        <taxon>Entelegynae</taxon>
        <taxon>Araneoidea</taxon>
        <taxon>Nephilidae</taxon>
        <taxon>Nephila</taxon>
    </lineage>
</organism>
<comment type="caution">
    <text evidence="2">The sequence shown here is derived from an EMBL/GenBank/DDBJ whole genome shotgun (WGS) entry which is preliminary data.</text>
</comment>
<gene>
    <name evidence="2" type="ORF">NPIL_193661</name>
</gene>
<evidence type="ECO:0000313" key="2">
    <source>
        <dbReference type="EMBL" id="GFU19087.1"/>
    </source>
</evidence>
<protein>
    <recommendedName>
        <fullName evidence="4">PiggyBac transposable element-derived protein 4 C-terminal zinc-ribbon domain-containing protein</fullName>
    </recommendedName>
</protein>
<dbReference type="AlphaFoldDB" id="A0A8X6QCF5"/>
<dbReference type="OrthoDB" id="6505825at2759"/>